<name>A0AAV7HWP0_COTGL</name>
<evidence type="ECO:0000313" key="3">
    <source>
        <dbReference type="Proteomes" id="UP000826195"/>
    </source>
</evidence>
<keyword evidence="3" id="KW-1185">Reference proteome</keyword>
<proteinExistence type="predicted"/>
<comment type="caution">
    <text evidence="2">The sequence shown here is derived from an EMBL/GenBank/DDBJ whole genome shotgun (WGS) entry which is preliminary data.</text>
</comment>
<evidence type="ECO:0000313" key="2">
    <source>
        <dbReference type="EMBL" id="KAH0534727.1"/>
    </source>
</evidence>
<protein>
    <submittedName>
        <fullName evidence="2">Uncharacterized protein</fullName>
    </submittedName>
</protein>
<reference evidence="2 3" key="1">
    <citation type="journal article" date="2021" name="J. Hered.">
        <title>A chromosome-level genome assembly of the parasitoid wasp, Cotesia glomerata (Hymenoptera: Braconidae).</title>
        <authorList>
            <person name="Pinto B.J."/>
            <person name="Weis J.J."/>
            <person name="Gamble T."/>
            <person name="Ode P.J."/>
            <person name="Paul R."/>
            <person name="Zaspel J.M."/>
        </authorList>
    </citation>
    <scope>NUCLEOTIDE SEQUENCE [LARGE SCALE GENOMIC DNA]</scope>
    <source>
        <strain evidence="2">CgM1</strain>
    </source>
</reference>
<organism evidence="2 3">
    <name type="scientific">Cotesia glomerata</name>
    <name type="common">Lepidopteran parasitic wasp</name>
    <name type="synonym">Apanteles glomeratus</name>
    <dbReference type="NCBI Taxonomy" id="32391"/>
    <lineage>
        <taxon>Eukaryota</taxon>
        <taxon>Metazoa</taxon>
        <taxon>Ecdysozoa</taxon>
        <taxon>Arthropoda</taxon>
        <taxon>Hexapoda</taxon>
        <taxon>Insecta</taxon>
        <taxon>Pterygota</taxon>
        <taxon>Neoptera</taxon>
        <taxon>Endopterygota</taxon>
        <taxon>Hymenoptera</taxon>
        <taxon>Apocrita</taxon>
        <taxon>Ichneumonoidea</taxon>
        <taxon>Braconidae</taxon>
        <taxon>Microgastrinae</taxon>
        <taxon>Cotesia</taxon>
    </lineage>
</organism>
<sequence length="104" mass="11725">MARELLRLIIGEENLAEMVPQKEKEGRKLIPQKISNAILKSIKVLEKKLETLDGIKSPIKVIDGDCHNQEDDDDDDLTMSNNAHSFKRKTNQVDNSEPSAAKKN</sequence>
<accession>A0AAV7HWP0</accession>
<gene>
    <name evidence="2" type="ORF">KQX54_007393</name>
</gene>
<dbReference type="Proteomes" id="UP000826195">
    <property type="component" value="Unassembled WGS sequence"/>
</dbReference>
<dbReference type="EMBL" id="JAHXZJ010002982">
    <property type="protein sequence ID" value="KAH0534727.1"/>
    <property type="molecule type" value="Genomic_DNA"/>
</dbReference>
<feature type="region of interest" description="Disordered" evidence="1">
    <location>
        <begin position="62"/>
        <end position="104"/>
    </location>
</feature>
<dbReference type="AlphaFoldDB" id="A0AAV7HWP0"/>
<evidence type="ECO:0000256" key="1">
    <source>
        <dbReference type="SAM" id="MobiDB-lite"/>
    </source>
</evidence>